<dbReference type="EMBL" id="JAPTNE010000008">
    <property type="protein sequence ID" value="MCZ0806728.1"/>
    <property type="molecule type" value="Genomic_DNA"/>
</dbReference>
<feature type="compositionally biased region" description="Polar residues" evidence="2">
    <location>
        <begin position="606"/>
        <end position="619"/>
    </location>
</feature>
<dbReference type="AlphaFoldDB" id="A0AAP3DET1"/>
<gene>
    <name evidence="4" type="ORF">O0554_07305</name>
</gene>
<dbReference type="InterPro" id="IPR011990">
    <property type="entry name" value="TPR-like_helical_dom_sf"/>
</dbReference>
<evidence type="ECO:0000256" key="3">
    <source>
        <dbReference type="SAM" id="Phobius"/>
    </source>
</evidence>
<dbReference type="InterPro" id="IPR036457">
    <property type="entry name" value="PPM-type-like_dom_sf"/>
</dbReference>
<accession>A0AAP3DET1</accession>
<dbReference type="Gene3D" id="3.60.40.10">
    <property type="entry name" value="PPM-type phosphatase domain"/>
    <property type="match status" value="1"/>
</dbReference>
<dbReference type="Gene3D" id="1.25.40.10">
    <property type="entry name" value="Tetratricopeptide repeat domain"/>
    <property type="match status" value="1"/>
</dbReference>
<dbReference type="SUPFAM" id="SSF81606">
    <property type="entry name" value="PP2C-like"/>
    <property type="match status" value="1"/>
</dbReference>
<dbReference type="RefSeq" id="WP_258433252.1">
    <property type="nucleotide sequence ID" value="NZ_JANSGW010000008.1"/>
</dbReference>
<feature type="compositionally biased region" description="Low complexity" evidence="2">
    <location>
        <begin position="575"/>
        <end position="587"/>
    </location>
</feature>
<protein>
    <submittedName>
        <fullName evidence="4">Serine/threonine protein phosphatase</fullName>
    </submittedName>
</protein>
<evidence type="ECO:0000256" key="1">
    <source>
        <dbReference type="SAM" id="Coils"/>
    </source>
</evidence>
<evidence type="ECO:0000313" key="5">
    <source>
        <dbReference type="Proteomes" id="UP001077662"/>
    </source>
</evidence>
<name>A0AAP3DET1_BRELA</name>
<keyword evidence="3" id="KW-0812">Transmembrane</keyword>
<feature type="coiled-coil region" evidence="1">
    <location>
        <begin position="358"/>
        <end position="385"/>
    </location>
</feature>
<proteinExistence type="predicted"/>
<feature type="compositionally biased region" description="Polar residues" evidence="2">
    <location>
        <begin position="588"/>
        <end position="598"/>
    </location>
</feature>
<feature type="region of interest" description="Disordered" evidence="2">
    <location>
        <begin position="514"/>
        <end position="654"/>
    </location>
</feature>
<keyword evidence="3" id="KW-0472">Membrane</keyword>
<evidence type="ECO:0000256" key="2">
    <source>
        <dbReference type="SAM" id="MobiDB-lite"/>
    </source>
</evidence>
<organism evidence="4 5">
    <name type="scientific">Brevibacillus laterosporus</name>
    <name type="common">Bacillus laterosporus</name>
    <dbReference type="NCBI Taxonomy" id="1465"/>
    <lineage>
        <taxon>Bacteria</taxon>
        <taxon>Bacillati</taxon>
        <taxon>Bacillota</taxon>
        <taxon>Bacilli</taxon>
        <taxon>Bacillales</taxon>
        <taxon>Paenibacillaceae</taxon>
        <taxon>Brevibacillus</taxon>
    </lineage>
</organism>
<keyword evidence="1" id="KW-0175">Coiled coil</keyword>
<dbReference type="SUPFAM" id="SSF48452">
    <property type="entry name" value="TPR-like"/>
    <property type="match status" value="1"/>
</dbReference>
<feature type="transmembrane region" description="Helical" evidence="3">
    <location>
        <begin position="257"/>
        <end position="275"/>
    </location>
</feature>
<dbReference type="Proteomes" id="UP001077662">
    <property type="component" value="Unassembled WGS sequence"/>
</dbReference>
<reference evidence="4" key="1">
    <citation type="submission" date="2022-09" db="EMBL/GenBank/DDBJ databases">
        <title>Genome analysis and characterization of larvicidal activity of Brevibacillus strains.</title>
        <authorList>
            <person name="Patrusheva E.V."/>
            <person name="Izotova A.O."/>
            <person name="Toshchakov S.V."/>
            <person name="Sineoky S.P."/>
        </authorList>
    </citation>
    <scope>NUCLEOTIDE SEQUENCE</scope>
    <source>
        <strain evidence="4">VKPM_B-13247</strain>
    </source>
</reference>
<comment type="caution">
    <text evidence="4">The sequence shown here is derived from an EMBL/GenBank/DDBJ whole genome shotgun (WGS) entry which is preliminary data.</text>
</comment>
<evidence type="ECO:0000313" key="4">
    <source>
        <dbReference type="EMBL" id="MCZ0806728.1"/>
    </source>
</evidence>
<keyword evidence="3" id="KW-1133">Transmembrane helix</keyword>
<sequence>MRKENSNFQTSFVSEAGTFIENRDYFAFVELDDVACWVIADGIDTDKEVNSAEMAVQSILQSFLDKPTMSRRRLKKYIFNAHNWLKEESTRVRLKASIMIVATDYSKIIWAVAGNARLYHFRHGRLQTRSHDQSLAQQMADEEQISLAAIDKHEERHNLLSYLGKPDFFEPYVSKKILLSDGDVMMLCTPGAWEEVSCSEMLETLEEAKGPEEMADQLEEVLLSKQKQVIHNYTIASIYANKVFKEDPKKRWKKIKTALFIGIPVLLLVGGLVYMKVRAAERFAENVASIYEHEKSADAYVSEKDYDKALLEYSEARNAAKRIDDKIYKQLLSKKLKITELIVNGDKFVKDGKLKQALESYKKALEEAKNHKEFDKKEIQEKIDQAEKIAQVQLLIKEGDLRASSEDYTGAMEMYQQAKLAAINASYTEGQKEIKAKIDETQLKHMGVEKGTQQLEGEKMEKDGDRLLAEKDLEGALGAYLQAQSIYQEAGMMEKALGIERKITKVDGLLNPLPVPAANGGEQQPAGGQILAPASGQASGQTPVPPVKQGSGAASTPAAGQQSGQAPTTPPPAPATQQSQPVQTPQQEVTKTAETSPESVPPPLEQQINEAQQSTQKATPKTVEVEQVPKQAQASHIPPADDQKPASAVINLHQ</sequence>